<dbReference type="eggNOG" id="COG0624">
    <property type="taxonomic scope" value="Bacteria"/>
</dbReference>
<dbReference type="AlphaFoldDB" id="W0RLG9"/>
<dbReference type="KEGG" id="gba:J421_4392"/>
<sequence>MGAPAIVLLQRSEREIVDHLRRAGATSPDRAVPLPELRHIARRRLRRLVNAQAVRETERGYWLDEPIYEAYRSDRRGLILLLLGIAGAIALGLVVRELV</sequence>
<keyword evidence="1" id="KW-1133">Transmembrane helix</keyword>
<dbReference type="EMBL" id="CP007128">
    <property type="protein sequence ID" value="AHG91929.1"/>
    <property type="molecule type" value="Genomic_DNA"/>
</dbReference>
<keyword evidence="1" id="KW-0472">Membrane</keyword>
<dbReference type="STRING" id="861299.J421_4392"/>
<evidence type="ECO:0000313" key="3">
    <source>
        <dbReference type="Proteomes" id="UP000019151"/>
    </source>
</evidence>
<keyword evidence="1" id="KW-0812">Transmembrane</keyword>
<feature type="transmembrane region" description="Helical" evidence="1">
    <location>
        <begin position="77"/>
        <end position="95"/>
    </location>
</feature>
<organism evidence="2 3">
    <name type="scientific">Gemmatirosa kalamazoonensis</name>
    <dbReference type="NCBI Taxonomy" id="861299"/>
    <lineage>
        <taxon>Bacteria</taxon>
        <taxon>Pseudomonadati</taxon>
        <taxon>Gemmatimonadota</taxon>
        <taxon>Gemmatimonadia</taxon>
        <taxon>Gemmatimonadales</taxon>
        <taxon>Gemmatimonadaceae</taxon>
        <taxon>Gemmatirosa</taxon>
    </lineage>
</organism>
<keyword evidence="3" id="KW-1185">Reference proteome</keyword>
<evidence type="ECO:0000313" key="2">
    <source>
        <dbReference type="EMBL" id="AHG91929.1"/>
    </source>
</evidence>
<reference evidence="2 3" key="1">
    <citation type="journal article" date="2014" name="Genome Announc.">
        <title>Genome Sequence and Methylome of Soil Bacterium Gemmatirosa kalamazoonensis KBS708T, a Member of the Rarely Cultivated Gemmatimonadetes Phylum.</title>
        <authorList>
            <person name="Debruyn J.M."/>
            <person name="Radosevich M."/>
            <person name="Wommack K.E."/>
            <person name="Polson S.W."/>
            <person name="Hauser L.J."/>
            <person name="Fawaz M.N."/>
            <person name="Korlach J."/>
            <person name="Tsai Y.C."/>
        </authorList>
    </citation>
    <scope>NUCLEOTIDE SEQUENCE [LARGE SCALE GENOMIC DNA]</scope>
    <source>
        <strain evidence="2 3">KBS708</strain>
    </source>
</reference>
<name>W0RLG9_9BACT</name>
<dbReference type="InParanoid" id="W0RLG9"/>
<gene>
    <name evidence="2" type="ORF">J421_4392</name>
</gene>
<evidence type="ECO:0000256" key="1">
    <source>
        <dbReference type="SAM" id="Phobius"/>
    </source>
</evidence>
<dbReference type="HOGENOM" id="CLU_2316264_0_0_0"/>
<accession>W0RLG9</accession>
<protein>
    <submittedName>
        <fullName evidence="2">Peptidase M20</fullName>
    </submittedName>
</protein>
<dbReference type="RefSeq" id="WP_025413362.1">
    <property type="nucleotide sequence ID" value="NZ_CP007128.1"/>
</dbReference>
<dbReference type="Proteomes" id="UP000019151">
    <property type="component" value="Chromosome"/>
</dbReference>
<proteinExistence type="predicted"/>